<dbReference type="AlphaFoldDB" id="A0A932CQ74"/>
<dbReference type="Pfam" id="PF13173">
    <property type="entry name" value="AAA_14"/>
    <property type="match status" value="1"/>
</dbReference>
<organism evidence="3 4">
    <name type="scientific">Tectimicrobiota bacterium</name>
    <dbReference type="NCBI Taxonomy" id="2528274"/>
    <lineage>
        <taxon>Bacteria</taxon>
        <taxon>Pseudomonadati</taxon>
        <taxon>Nitrospinota/Tectimicrobiota group</taxon>
        <taxon>Candidatus Tectimicrobiota</taxon>
    </lineage>
</organism>
<comment type="caution">
    <text evidence="3">The sequence shown here is derived from an EMBL/GenBank/DDBJ whole genome shotgun (WGS) entry which is preliminary data.</text>
</comment>
<dbReference type="InterPro" id="IPR025420">
    <property type="entry name" value="DUF4143"/>
</dbReference>
<feature type="domain" description="DUF4143" evidence="2">
    <location>
        <begin position="174"/>
        <end position="253"/>
    </location>
</feature>
<accession>A0A932CQ74</accession>
<evidence type="ECO:0000313" key="3">
    <source>
        <dbReference type="EMBL" id="MBI2877550.1"/>
    </source>
</evidence>
<feature type="domain" description="AAA" evidence="1">
    <location>
        <begin position="19"/>
        <end position="134"/>
    </location>
</feature>
<feature type="non-terminal residue" evidence="3">
    <location>
        <position position="253"/>
    </location>
</feature>
<dbReference type="Gene3D" id="3.40.50.300">
    <property type="entry name" value="P-loop containing nucleotide triphosphate hydrolases"/>
    <property type="match status" value="1"/>
</dbReference>
<dbReference type="GO" id="GO:0005524">
    <property type="term" value="F:ATP binding"/>
    <property type="evidence" value="ECO:0007669"/>
    <property type="project" value="UniProtKB-KW"/>
</dbReference>
<dbReference type="SUPFAM" id="SSF52540">
    <property type="entry name" value="P-loop containing nucleoside triphosphate hydrolases"/>
    <property type="match status" value="1"/>
</dbReference>
<dbReference type="PANTHER" id="PTHR43566:SF2">
    <property type="entry name" value="DUF4143 DOMAIN-CONTAINING PROTEIN"/>
    <property type="match status" value="1"/>
</dbReference>
<keyword evidence="3" id="KW-0067">ATP-binding</keyword>
<reference evidence="3" key="1">
    <citation type="submission" date="2020-07" db="EMBL/GenBank/DDBJ databases">
        <title>Huge and variable diversity of episymbiotic CPR bacteria and DPANN archaea in groundwater ecosystems.</title>
        <authorList>
            <person name="He C.Y."/>
            <person name="Keren R."/>
            <person name="Whittaker M."/>
            <person name="Farag I.F."/>
            <person name="Doudna J."/>
            <person name="Cate J.H.D."/>
            <person name="Banfield J.F."/>
        </authorList>
    </citation>
    <scope>NUCLEOTIDE SEQUENCE</scope>
    <source>
        <strain evidence="3">NC_groundwater_672_Ag_B-0.1um_62_36</strain>
    </source>
</reference>
<gene>
    <name evidence="3" type="ORF">HYY20_11780</name>
</gene>
<dbReference type="InterPro" id="IPR027417">
    <property type="entry name" value="P-loop_NTPase"/>
</dbReference>
<dbReference type="InterPro" id="IPR041682">
    <property type="entry name" value="AAA_14"/>
</dbReference>
<dbReference type="EMBL" id="JACPRF010000362">
    <property type="protein sequence ID" value="MBI2877550.1"/>
    <property type="molecule type" value="Genomic_DNA"/>
</dbReference>
<evidence type="ECO:0000313" key="4">
    <source>
        <dbReference type="Proteomes" id="UP000769766"/>
    </source>
</evidence>
<dbReference type="Proteomes" id="UP000769766">
    <property type="component" value="Unassembled WGS sequence"/>
</dbReference>
<keyword evidence="3" id="KW-0547">Nucleotide-binding</keyword>
<evidence type="ECO:0000259" key="2">
    <source>
        <dbReference type="Pfam" id="PF13635"/>
    </source>
</evidence>
<dbReference type="PANTHER" id="PTHR43566">
    <property type="entry name" value="CONSERVED PROTEIN"/>
    <property type="match status" value="1"/>
</dbReference>
<name>A0A932CQ74_UNCTE</name>
<dbReference type="Pfam" id="PF13635">
    <property type="entry name" value="DUF4143"/>
    <property type="match status" value="1"/>
</dbReference>
<protein>
    <submittedName>
        <fullName evidence="3">ATP-binding protein</fullName>
    </submittedName>
</protein>
<evidence type="ECO:0000259" key="1">
    <source>
        <dbReference type="Pfam" id="PF13173"/>
    </source>
</evidence>
<sequence>MINRPSYLDQLSAAVRRSPVTALLGPRQCGKTTLARMFGQGRQAVHFDLESQPDLQRLQNPELMLGSLQGIVVLDEIQVMPELFNVLRVLVDRPENRARFLILGSASPDLIRNVSQTLAGRVESVELSGFDLRETDADAWQTLWLRGGFPRSFLADSDEDSLAWREGFIRTFLERDIPQLGITIPSAAMRRFWTMLAHYHGHTWNASELARSMGLSDKTVRSYLDILTGTFMVRQLQPWYENLGKRQVKAPKI</sequence>
<proteinExistence type="predicted"/>